<protein>
    <submittedName>
        <fullName evidence="1">Uncharacterized protein</fullName>
    </submittedName>
</protein>
<evidence type="ECO:0000313" key="1">
    <source>
        <dbReference type="EMBL" id="CAH2225347.1"/>
    </source>
</evidence>
<proteinExistence type="predicted"/>
<keyword evidence="2" id="KW-1185">Reference proteome</keyword>
<gene>
    <name evidence="1" type="ORF">PECUL_23A054361</name>
</gene>
<accession>A0AAD1R765</accession>
<name>A0AAD1R765_PELCU</name>
<sequence>MSRHLNADLLTSDTDYPSGVTFCSQVKEWAKDKLADQAAGITDVIQEKGESVERFHARLFQMFTDLGFDRTDKIHSQMLSGAFVQGVKDYIRKGIIAARPEYKVVSLDTLLLVARGLESAQAPKKQTSVSSSAPLMVSRFTPVPRGAQACTCP</sequence>
<evidence type="ECO:0000313" key="2">
    <source>
        <dbReference type="Proteomes" id="UP001295444"/>
    </source>
</evidence>
<dbReference type="AlphaFoldDB" id="A0AAD1R765"/>
<reference evidence="1" key="1">
    <citation type="submission" date="2022-03" db="EMBL/GenBank/DDBJ databases">
        <authorList>
            <person name="Alioto T."/>
            <person name="Alioto T."/>
            <person name="Gomez Garrido J."/>
        </authorList>
    </citation>
    <scope>NUCLEOTIDE SEQUENCE</scope>
</reference>
<dbReference type="EMBL" id="OW240912">
    <property type="protein sequence ID" value="CAH2225347.1"/>
    <property type="molecule type" value="Genomic_DNA"/>
</dbReference>
<dbReference type="Proteomes" id="UP001295444">
    <property type="component" value="Chromosome 01"/>
</dbReference>
<organism evidence="1 2">
    <name type="scientific">Pelobates cultripes</name>
    <name type="common">Western spadefoot toad</name>
    <dbReference type="NCBI Taxonomy" id="61616"/>
    <lineage>
        <taxon>Eukaryota</taxon>
        <taxon>Metazoa</taxon>
        <taxon>Chordata</taxon>
        <taxon>Craniata</taxon>
        <taxon>Vertebrata</taxon>
        <taxon>Euteleostomi</taxon>
        <taxon>Amphibia</taxon>
        <taxon>Batrachia</taxon>
        <taxon>Anura</taxon>
        <taxon>Pelobatoidea</taxon>
        <taxon>Pelobatidae</taxon>
        <taxon>Pelobates</taxon>
    </lineage>
</organism>